<accession>I0ELK1</accession>
<dbReference type="RefSeq" id="WP_014660692.1">
    <property type="nucleotide sequence ID" value="NC_017737.1"/>
</dbReference>
<evidence type="ECO:0000313" key="1">
    <source>
        <dbReference type="EMBL" id="AFI03820.1"/>
    </source>
</evidence>
<gene>
    <name evidence="1" type="ordered locus">HCW_02695</name>
</gene>
<sequence length="70" mass="8099">MKLKNAKTFINSCFNLSFVSSTLLKASHYPSTEGFKKDYKNLSNDFRKIALDFNHNVKKNRNSSKIRQPS</sequence>
<dbReference type="KEGG" id="hce:HCW_02695"/>
<name>I0ELK1_HELC0</name>
<dbReference type="PATRIC" id="fig|182217.3.peg.565"/>
<protein>
    <submittedName>
        <fullName evidence="1">Uncharacterized protein</fullName>
    </submittedName>
</protein>
<reference evidence="2" key="1">
    <citation type="submission" date="2012-04" db="EMBL/GenBank/DDBJ databases">
        <title>Complete genome sequence of Helicobacter cetorum strain MIT 00-7128.</title>
        <authorList>
            <person name="Kersulyte D."/>
            <person name="Berg D.E."/>
        </authorList>
    </citation>
    <scope>NUCLEOTIDE SEQUENCE [LARGE SCALE GENOMIC DNA]</scope>
    <source>
        <strain evidence="2">MIT 00-7128</strain>
    </source>
</reference>
<dbReference type="Proteomes" id="UP000005010">
    <property type="component" value="Chromosome"/>
</dbReference>
<organism evidence="1 2">
    <name type="scientific">Helicobacter cetorum (strain ATCC BAA-429 / MIT 00-7128)</name>
    <dbReference type="NCBI Taxonomy" id="182217"/>
    <lineage>
        <taxon>Bacteria</taxon>
        <taxon>Pseudomonadati</taxon>
        <taxon>Campylobacterota</taxon>
        <taxon>Epsilonproteobacteria</taxon>
        <taxon>Campylobacterales</taxon>
        <taxon>Helicobacteraceae</taxon>
        <taxon>Helicobacter</taxon>
    </lineage>
</organism>
<dbReference type="AlphaFoldDB" id="I0ELK1"/>
<dbReference type="HOGENOM" id="CLU_2752238_0_0_7"/>
<dbReference type="STRING" id="182217.HCW_02695"/>
<dbReference type="EMBL" id="CP003479">
    <property type="protein sequence ID" value="AFI03820.1"/>
    <property type="molecule type" value="Genomic_DNA"/>
</dbReference>
<keyword evidence="2" id="KW-1185">Reference proteome</keyword>
<evidence type="ECO:0000313" key="2">
    <source>
        <dbReference type="Proteomes" id="UP000005010"/>
    </source>
</evidence>
<proteinExistence type="predicted"/>